<dbReference type="InterPro" id="IPR044554">
    <property type="entry name" value="ANAPC2"/>
</dbReference>
<evidence type="ECO:0000256" key="3">
    <source>
        <dbReference type="ARBA" id="ARBA00022776"/>
    </source>
</evidence>
<comment type="similarity">
    <text evidence="6">Belongs to the cullin family.</text>
</comment>
<dbReference type="PROSITE" id="PS50069">
    <property type="entry name" value="CULLIN_2"/>
    <property type="match status" value="1"/>
</dbReference>
<dbReference type="InterPro" id="IPR016158">
    <property type="entry name" value="Cullin_homology"/>
</dbReference>
<dbReference type="GO" id="GO:0005680">
    <property type="term" value="C:anaphase-promoting complex"/>
    <property type="evidence" value="ECO:0007669"/>
    <property type="project" value="TreeGrafter"/>
</dbReference>
<dbReference type="SUPFAM" id="SSF46785">
    <property type="entry name" value="Winged helix' DNA-binding domain"/>
    <property type="match status" value="1"/>
</dbReference>
<dbReference type="Gene3D" id="3.30.230.130">
    <property type="entry name" value="Cullin, Chain C, Domain 2"/>
    <property type="match status" value="1"/>
</dbReference>
<organism evidence="8 9">
    <name type="scientific">Paraglomus brasilianum</name>
    <dbReference type="NCBI Taxonomy" id="144538"/>
    <lineage>
        <taxon>Eukaryota</taxon>
        <taxon>Fungi</taxon>
        <taxon>Fungi incertae sedis</taxon>
        <taxon>Mucoromycota</taxon>
        <taxon>Glomeromycotina</taxon>
        <taxon>Glomeromycetes</taxon>
        <taxon>Paraglomerales</taxon>
        <taxon>Paraglomeraceae</taxon>
        <taxon>Paraglomus</taxon>
    </lineage>
</organism>
<keyword evidence="9" id="KW-1185">Reference proteome</keyword>
<sequence>MTPDLDALGQHFVQLSRELEALDLIYRTRDTLEEVLCEEIEKRVINRCRSVFDKPILKRATKWLYEWVYPWLSNVLPENGDADESLTVWSKRLNYHLCMMFCDLRISELFDIIIDYPDSKPAIDDLVLCVKSLDQDYRHRVVKSLHSSFQKRLLIPGAATSDILKGYISTIKCLRLLDPPGVLLEKVTGPIRDYLRTRTDTVKCLVTAWTDDQGNDPELIEELGKAEIPIPTEDAEDAYFENDNWVPDPVDAGPNYKSSVYRSADITNLLISVFDDTEPITREIQNQMGVKLLNKTDFETETEITKLELFKLRFGETKMQHTEVMIKDIADSKRIDHYVYPEGPLQKGREENESALLHTTIVSRLFWPTLRNEDFNVPQPIQEAMERYEESFERYKKTRKLQWMTSLGKVHLELELEDRTLEFDVAPVYATIIYNFQEQDPQKLRRLMNFWIDRGVLKEIQKDTWIVLEIAESAIIDDFIPPEDHNQFSIQTVEDPKVEALRVYWSYIQGMLINLGEMTLERMHTMLNTFVQAPNKFEHSPEELREFLMLMVKQEKVEFRAGIFKLKS</sequence>
<dbReference type="GO" id="GO:0070979">
    <property type="term" value="P:protein K11-linked ubiquitination"/>
    <property type="evidence" value="ECO:0007669"/>
    <property type="project" value="TreeGrafter"/>
</dbReference>
<dbReference type="Pfam" id="PF25773">
    <property type="entry name" value="TPR_ANAPC2"/>
    <property type="match status" value="1"/>
</dbReference>
<dbReference type="InterPro" id="IPR036388">
    <property type="entry name" value="WH-like_DNA-bd_sf"/>
</dbReference>
<keyword evidence="4" id="KW-0833">Ubl conjugation pathway</keyword>
<dbReference type="InterPro" id="IPR059120">
    <property type="entry name" value="Cullin-like_AB"/>
</dbReference>
<reference evidence="8" key="1">
    <citation type="submission" date="2021-06" db="EMBL/GenBank/DDBJ databases">
        <authorList>
            <person name="Kallberg Y."/>
            <person name="Tangrot J."/>
            <person name="Rosling A."/>
        </authorList>
    </citation>
    <scope>NUCLEOTIDE SEQUENCE</scope>
    <source>
        <strain evidence="8">BR232B</strain>
    </source>
</reference>
<dbReference type="Pfam" id="PF08672">
    <property type="entry name" value="ANAPC2"/>
    <property type="match status" value="1"/>
</dbReference>
<dbReference type="GO" id="GO:0007091">
    <property type="term" value="P:metaphase/anaphase transition of mitotic cell cycle"/>
    <property type="evidence" value="ECO:0007669"/>
    <property type="project" value="TreeGrafter"/>
</dbReference>
<gene>
    <name evidence="8" type="ORF">PBRASI_LOCUS8172</name>
</gene>
<dbReference type="GO" id="GO:0031625">
    <property type="term" value="F:ubiquitin protein ligase binding"/>
    <property type="evidence" value="ECO:0007669"/>
    <property type="project" value="InterPro"/>
</dbReference>
<dbReference type="InterPro" id="IPR057975">
    <property type="entry name" value="TPR_ANAPC2"/>
</dbReference>
<evidence type="ECO:0000256" key="4">
    <source>
        <dbReference type="ARBA" id="ARBA00022786"/>
    </source>
</evidence>
<protein>
    <recommendedName>
        <fullName evidence="1">Anaphase-promoting complex subunit 2</fullName>
    </recommendedName>
</protein>
<evidence type="ECO:0000256" key="1">
    <source>
        <dbReference type="ARBA" id="ARBA00016068"/>
    </source>
</evidence>
<dbReference type="InterPro" id="IPR036390">
    <property type="entry name" value="WH_DNA-bd_sf"/>
</dbReference>
<keyword evidence="5" id="KW-0131">Cell cycle</keyword>
<evidence type="ECO:0000256" key="2">
    <source>
        <dbReference type="ARBA" id="ARBA00022618"/>
    </source>
</evidence>
<evidence type="ECO:0000256" key="6">
    <source>
        <dbReference type="PROSITE-ProRule" id="PRU00330"/>
    </source>
</evidence>
<proteinExistence type="inferred from homology"/>
<dbReference type="InterPro" id="IPR014786">
    <property type="entry name" value="ANAPC2_C"/>
</dbReference>
<keyword evidence="2" id="KW-0132">Cell division</keyword>
<dbReference type="Gene3D" id="1.10.10.10">
    <property type="entry name" value="Winged helix-like DNA-binding domain superfamily/Winged helix DNA-binding domain"/>
    <property type="match status" value="1"/>
</dbReference>
<dbReference type="SMART" id="SM00182">
    <property type="entry name" value="CULLIN"/>
    <property type="match status" value="1"/>
</dbReference>
<dbReference type="AlphaFoldDB" id="A0A9N9CU24"/>
<dbReference type="GO" id="GO:0051301">
    <property type="term" value="P:cell division"/>
    <property type="evidence" value="ECO:0007669"/>
    <property type="project" value="UniProtKB-KW"/>
</dbReference>
<evidence type="ECO:0000256" key="5">
    <source>
        <dbReference type="ARBA" id="ARBA00023306"/>
    </source>
</evidence>
<evidence type="ECO:0000313" key="9">
    <source>
        <dbReference type="Proteomes" id="UP000789739"/>
    </source>
</evidence>
<dbReference type="PANTHER" id="PTHR45957">
    <property type="entry name" value="ANAPHASE-PROMOTING COMPLEX SUBUNIT 2"/>
    <property type="match status" value="1"/>
</dbReference>
<dbReference type="GO" id="GO:0006511">
    <property type="term" value="P:ubiquitin-dependent protein catabolic process"/>
    <property type="evidence" value="ECO:0007669"/>
    <property type="project" value="InterPro"/>
</dbReference>
<accession>A0A9N9CU24</accession>
<dbReference type="OrthoDB" id="5581181at2759"/>
<dbReference type="SMART" id="SM01013">
    <property type="entry name" value="APC2"/>
    <property type="match status" value="1"/>
</dbReference>
<keyword evidence="3" id="KW-0498">Mitosis</keyword>
<dbReference type="Proteomes" id="UP000789739">
    <property type="component" value="Unassembled WGS sequence"/>
</dbReference>
<feature type="domain" description="Cullin family profile" evidence="7">
    <location>
        <begin position="269"/>
        <end position="466"/>
    </location>
</feature>
<name>A0A9N9CU24_9GLOM</name>
<comment type="caution">
    <text evidence="8">The sequence shown here is derived from an EMBL/GenBank/DDBJ whole genome shotgun (WGS) entry which is preliminary data.</text>
</comment>
<dbReference type="EMBL" id="CAJVPI010001403">
    <property type="protein sequence ID" value="CAG8611096.1"/>
    <property type="molecule type" value="Genomic_DNA"/>
</dbReference>
<dbReference type="Pfam" id="PF26557">
    <property type="entry name" value="Cullin_AB"/>
    <property type="match status" value="1"/>
</dbReference>
<dbReference type="SUPFAM" id="SSF75632">
    <property type="entry name" value="Cullin homology domain"/>
    <property type="match status" value="1"/>
</dbReference>
<dbReference type="PANTHER" id="PTHR45957:SF1">
    <property type="entry name" value="ANAPHASE-PROMOTING COMPLEX SUBUNIT 2"/>
    <property type="match status" value="1"/>
</dbReference>
<dbReference type="InterPro" id="IPR036317">
    <property type="entry name" value="Cullin_homology_sf"/>
</dbReference>
<evidence type="ECO:0000313" key="8">
    <source>
        <dbReference type="EMBL" id="CAG8611096.1"/>
    </source>
</evidence>
<evidence type="ECO:0000259" key="7">
    <source>
        <dbReference type="PROSITE" id="PS50069"/>
    </source>
</evidence>